<dbReference type="InterPro" id="IPR000600">
    <property type="entry name" value="ROK"/>
</dbReference>
<dbReference type="PROSITE" id="PS01125">
    <property type="entry name" value="ROK"/>
    <property type="match status" value="1"/>
</dbReference>
<dbReference type="PANTHER" id="PTHR18964:SF174">
    <property type="entry name" value="D-ALLOSE KINASE-RELATED"/>
    <property type="match status" value="1"/>
</dbReference>
<dbReference type="InterPro" id="IPR049874">
    <property type="entry name" value="ROK_cs"/>
</dbReference>
<keyword evidence="1" id="KW-0418">Kinase</keyword>
<evidence type="ECO:0000313" key="2">
    <source>
        <dbReference type="Proteomes" id="UP000587070"/>
    </source>
</evidence>
<dbReference type="Proteomes" id="UP000587070">
    <property type="component" value="Unassembled WGS sequence"/>
</dbReference>
<dbReference type="GO" id="GO:0004396">
    <property type="term" value="F:hexokinase activity"/>
    <property type="evidence" value="ECO:0007669"/>
    <property type="project" value="TreeGrafter"/>
</dbReference>
<dbReference type="EMBL" id="JACIGE010000001">
    <property type="protein sequence ID" value="MBB4246150.1"/>
    <property type="molecule type" value="Genomic_DNA"/>
</dbReference>
<dbReference type="Pfam" id="PF00480">
    <property type="entry name" value="ROK"/>
    <property type="match status" value="1"/>
</dbReference>
<accession>A0A840G577</accession>
<keyword evidence="1" id="KW-0808">Transferase</keyword>
<dbReference type="Gene3D" id="3.30.420.40">
    <property type="match status" value="2"/>
</dbReference>
<organism evidence="1 2">
    <name type="scientific">Rhodocyclus tenuis</name>
    <name type="common">Rhodospirillum tenue</name>
    <dbReference type="NCBI Taxonomy" id="1066"/>
    <lineage>
        <taxon>Bacteria</taxon>
        <taxon>Pseudomonadati</taxon>
        <taxon>Pseudomonadota</taxon>
        <taxon>Betaproteobacteria</taxon>
        <taxon>Rhodocyclales</taxon>
        <taxon>Rhodocyclaceae</taxon>
        <taxon>Rhodocyclus</taxon>
    </lineage>
</organism>
<keyword evidence="2" id="KW-1185">Reference proteome</keyword>
<reference evidence="1 2" key="1">
    <citation type="submission" date="2020-08" db="EMBL/GenBank/DDBJ databases">
        <title>Genome sequencing of Purple Non-Sulfur Bacteria from various extreme environments.</title>
        <authorList>
            <person name="Mayer M."/>
        </authorList>
    </citation>
    <scope>NUCLEOTIDE SEQUENCE [LARGE SCALE GENOMIC DNA]</scope>
    <source>
        <strain evidence="1 2">2761</strain>
    </source>
</reference>
<comment type="caution">
    <text evidence="1">The sequence shown here is derived from an EMBL/GenBank/DDBJ whole genome shotgun (WGS) entry which is preliminary data.</text>
</comment>
<dbReference type="SUPFAM" id="SSF53067">
    <property type="entry name" value="Actin-like ATPase domain"/>
    <property type="match status" value="1"/>
</dbReference>
<evidence type="ECO:0000313" key="1">
    <source>
        <dbReference type="EMBL" id="MBB4246150.1"/>
    </source>
</evidence>
<dbReference type="PANTHER" id="PTHR18964">
    <property type="entry name" value="ROK (REPRESSOR, ORF, KINASE) FAMILY"/>
    <property type="match status" value="1"/>
</dbReference>
<name>A0A840G577_RHOTE</name>
<proteinExistence type="predicted"/>
<dbReference type="InterPro" id="IPR043129">
    <property type="entry name" value="ATPase_NBD"/>
</dbReference>
<sequence>MRIGIDLGGSKIEVAALDAAGELLLRRRVETPAGDYAATLAAIGALVQGAEAELGARATVGIGTPGSEGGDGSLRNSNSTCLNGKPLRADLETLLGRPLRLANDANCFALAEVLGGAARGAALVFGVILGTGVGGGIVVDGRVLAGANRIAGEWGHNPLPVADGLPPPACYCGRSGCVETWLSGPGFAADHRRLGGVACSPEEIVAAAASGDARALATLARYHERLARALAAVINIVDPEVIVLGGGMANLPDLADEVAKRLPAHVFSPTLATRVVRHALGDSAGVLGAAGLWSVAEAAALLAAG</sequence>
<dbReference type="AlphaFoldDB" id="A0A840G577"/>
<gene>
    <name evidence="1" type="ORF">GGD90_000499</name>
</gene>
<protein>
    <submittedName>
        <fullName evidence="1">Putative NBD/HSP70 family sugar kinase</fullName>
    </submittedName>
</protein>